<comment type="caution">
    <text evidence="2">The sequence shown here is derived from an EMBL/GenBank/DDBJ whole genome shotgun (WGS) entry which is preliminary data.</text>
</comment>
<dbReference type="EMBL" id="JAIRBC010000003">
    <property type="protein sequence ID" value="MCG2459690.1"/>
    <property type="molecule type" value="Genomic_DNA"/>
</dbReference>
<dbReference type="RefSeq" id="WP_317900835.1">
    <property type="nucleotide sequence ID" value="NZ_JAIRBC010000003.1"/>
</dbReference>
<accession>A0AAE3JMC7</accession>
<dbReference type="PANTHER" id="PTHR45947">
    <property type="entry name" value="SULFOQUINOVOSYL TRANSFERASE SQD2"/>
    <property type="match status" value="1"/>
</dbReference>
<dbReference type="InterPro" id="IPR050194">
    <property type="entry name" value="Glycosyltransferase_grp1"/>
</dbReference>
<reference evidence="2" key="1">
    <citation type="submission" date="2023-02" db="EMBL/GenBank/DDBJ databases">
        <title>Genome of Flavobacteriaceae gen. nov. sp. strain F89.</title>
        <authorList>
            <person name="Wang Y."/>
        </authorList>
    </citation>
    <scope>NUCLEOTIDE SEQUENCE</scope>
    <source>
        <strain evidence="2">F89</strain>
    </source>
</reference>
<sequence length="381" mass="44205">MTKLVIIERVFTSYRKPIFDYLQKHIDFKLLYGKNNSGIKTVNASYAKPINSFQYAKGETKVLLFPIKEILKIKPDVVFCDLAIGMLNLPVIIYLSKAFNIKFAFWSHGYNRKTGFNPKNKLIDKYRLFLMKLVDANIVYSQFDKDVILPYLDRNSVFVAQNTLDTNALSRIRIELEQEGRTNIKQRLGIKHDFNLVFIGRMLPSKRPDLLVDLYEYLLLNCNIAVGIHFVGEGEVLSKIRTRVNRNFDKNDFYFHGAIHDYFATGQILFVNDLMINPGYLGLSVNHAFCFCCPVLSFQTKNGYPAHSPEVEYVIHNKTGFLLESHTLETMAIKVIDYLKNRKIQEEFHQNLKYAVENTFPIEKMVNGLLECFEFLTKSKN</sequence>
<evidence type="ECO:0000313" key="3">
    <source>
        <dbReference type="Proteomes" id="UP001200642"/>
    </source>
</evidence>
<dbReference type="Proteomes" id="UP001200642">
    <property type="component" value="Unassembled WGS sequence"/>
</dbReference>
<dbReference type="AlphaFoldDB" id="A0AAE3JMC7"/>
<name>A0AAE3JMC7_9FLAO</name>
<keyword evidence="3" id="KW-1185">Reference proteome</keyword>
<evidence type="ECO:0000259" key="1">
    <source>
        <dbReference type="Pfam" id="PF00534"/>
    </source>
</evidence>
<dbReference type="PANTHER" id="PTHR45947:SF3">
    <property type="entry name" value="SULFOQUINOVOSYL TRANSFERASE SQD2"/>
    <property type="match status" value="1"/>
</dbReference>
<dbReference type="Pfam" id="PF00534">
    <property type="entry name" value="Glycos_transf_1"/>
    <property type="match status" value="1"/>
</dbReference>
<feature type="domain" description="Glycosyl transferase family 1" evidence="1">
    <location>
        <begin position="181"/>
        <end position="351"/>
    </location>
</feature>
<dbReference type="Gene3D" id="3.40.50.2000">
    <property type="entry name" value="Glycogen Phosphorylase B"/>
    <property type="match status" value="2"/>
</dbReference>
<dbReference type="SUPFAM" id="SSF53756">
    <property type="entry name" value="UDP-Glycosyltransferase/glycogen phosphorylase"/>
    <property type="match status" value="1"/>
</dbReference>
<dbReference type="GO" id="GO:0016757">
    <property type="term" value="F:glycosyltransferase activity"/>
    <property type="evidence" value="ECO:0007669"/>
    <property type="project" value="InterPro"/>
</dbReference>
<gene>
    <name evidence="2" type="ORF">K8352_02905</name>
</gene>
<proteinExistence type="predicted"/>
<protein>
    <submittedName>
        <fullName evidence="2">Glycosyltransferase</fullName>
    </submittedName>
</protein>
<dbReference type="InterPro" id="IPR001296">
    <property type="entry name" value="Glyco_trans_1"/>
</dbReference>
<organism evidence="2 3">
    <name type="scientific">Cerina litoralis</name>
    <dbReference type="NCBI Taxonomy" id="2874477"/>
    <lineage>
        <taxon>Bacteria</taxon>
        <taxon>Pseudomonadati</taxon>
        <taxon>Bacteroidota</taxon>
        <taxon>Flavobacteriia</taxon>
        <taxon>Flavobacteriales</taxon>
        <taxon>Flavobacteriaceae</taxon>
        <taxon>Cerina</taxon>
    </lineage>
</organism>
<evidence type="ECO:0000313" key="2">
    <source>
        <dbReference type="EMBL" id="MCG2459690.1"/>
    </source>
</evidence>